<dbReference type="Proteomes" id="UP001595190">
    <property type="component" value="Unassembled WGS sequence"/>
</dbReference>
<accession>A0ABV6ZMP4</accession>
<reference evidence="1 2" key="1">
    <citation type="submission" date="2024-09" db="EMBL/GenBank/DDBJ databases">
        <title>Description of Labrys sedimenti sp. nov., isolated from a diclofenac-degrading enrichment culture, and genome-based reclassification of Labrys portucalensis as a later heterotypic synonym of Labrys neptuniae.</title>
        <authorList>
            <person name="Tancsics A."/>
            <person name="Csepanyi A."/>
        </authorList>
    </citation>
    <scope>NUCLEOTIDE SEQUENCE [LARGE SCALE GENOMIC DNA]</scope>
    <source>
        <strain evidence="1 2">LMG 23412</strain>
    </source>
</reference>
<protein>
    <submittedName>
        <fullName evidence="1">Uncharacterized protein</fullName>
    </submittedName>
</protein>
<gene>
    <name evidence="1" type="ORF">ACETRX_27675</name>
</gene>
<evidence type="ECO:0000313" key="1">
    <source>
        <dbReference type="EMBL" id="MFC2253451.1"/>
    </source>
</evidence>
<organism evidence="1 2">
    <name type="scientific">Labrys neptuniae</name>
    <dbReference type="NCBI Taxonomy" id="376174"/>
    <lineage>
        <taxon>Bacteria</taxon>
        <taxon>Pseudomonadati</taxon>
        <taxon>Pseudomonadota</taxon>
        <taxon>Alphaproteobacteria</taxon>
        <taxon>Hyphomicrobiales</taxon>
        <taxon>Xanthobacteraceae</taxon>
        <taxon>Labrys</taxon>
    </lineage>
</organism>
<dbReference type="EMBL" id="JBHGPK010000019">
    <property type="protein sequence ID" value="MFC2253451.1"/>
    <property type="molecule type" value="Genomic_DNA"/>
</dbReference>
<dbReference type="RefSeq" id="WP_394314259.1">
    <property type="nucleotide sequence ID" value="NZ_JBHGPK010000019.1"/>
</dbReference>
<sequence length="104" mass="11819">MMACPDPAGRRQEREFPLRTYRFSLRLVEERYGRGNFDDAGDAMVAALRDVAGRDKRHVVGFEFHIGHANPWFHALVFSVAGLSEQLHRRFLDRLAAIGLPPDA</sequence>
<name>A0ABV6ZMP4_9HYPH</name>
<comment type="caution">
    <text evidence="1">The sequence shown here is derived from an EMBL/GenBank/DDBJ whole genome shotgun (WGS) entry which is preliminary data.</text>
</comment>
<evidence type="ECO:0000313" key="2">
    <source>
        <dbReference type="Proteomes" id="UP001595190"/>
    </source>
</evidence>
<proteinExistence type="predicted"/>